<sequence length="766" mass="82937">MSDYYGGSNNNSSLRVPRARNAGRARDSLVFQDDNSRYPSQQSGLRRPSSRYSLNDQFAATRQEYEFGFDDASSIYSKMFGGDKYADSRSLLDPADVGGQDHGEGIDDGLSPDLYELLVLSDRGDLSQDDIREAYHRLFLLFYPASYPEDQRGIAQEHFLQVQAAFETLINPERRAQYDLSRNRDTLGLGDLAVNGSLGQYPQSRDSDVKLLTSSHLGVRFDARRTSERLRGQGRESSSASRGLDYALGHSMTIAAKSTLIQRLAEKHQFGVLLPSLTISGAAYGVVDQVSSVPVTILSDRYQPLLPATLPRTSLAQLVESKLAPLATATLHGGVVNKSLARLEPGASKWVRTEVELESTVLPDQTLTTRVSHQLLLPNTQNPTAFDASVTCPADLTLSPPRASVGARHGLPGGTAFIRIDSGDKSSAGERVCRFLTGFAKLGHGVRFVEFPLRTPPSLEAGFKTFPSSTPAKFNLSDNPSYISDRFGSWTAAVTTTGGSIGVGGYARYSRTLPLPNRLATSPSPPLLFEAEACTDAFQGKHLALRSLFSVGRSSKLGLEVAITEHSLHLSLHWSRLGQRLTLPLLISTYQTSVASSRLIFWTSTATLAAAAAYNFFFPSAAGRPRRPRHQGRATPASVATQRHRADLLTTLLAHPVAARQKHLSLAGGGDSLVILSAKFGVQEGDGSSWGGEEVADVTIALAALLSEEGRKLVVPPGLRLASIPGFWDPNPEKEKTLHVRYSWKGKEGVVEVKGEDGLVLPPEGI</sequence>
<dbReference type="Gene3D" id="1.10.287.110">
    <property type="entry name" value="DnaJ domain"/>
    <property type="match status" value="1"/>
</dbReference>
<evidence type="ECO:0000256" key="1">
    <source>
        <dbReference type="ARBA" id="ARBA00023186"/>
    </source>
</evidence>
<dbReference type="EMBL" id="CABFOC020000043">
    <property type="protein sequence ID" value="CAH0052034.1"/>
    <property type="molecule type" value="Genomic_DNA"/>
</dbReference>
<reference evidence="5" key="1">
    <citation type="submission" date="2019-06" db="EMBL/GenBank/DDBJ databases">
        <authorList>
            <person name="Broberg M."/>
        </authorList>
    </citation>
    <scope>NUCLEOTIDE SEQUENCE [LARGE SCALE GENOMIC DNA]</scope>
</reference>
<name>A0A9N9ZB29_9HYPO</name>
<dbReference type="GO" id="GO:0005739">
    <property type="term" value="C:mitochondrion"/>
    <property type="evidence" value="ECO:0007669"/>
    <property type="project" value="GOC"/>
</dbReference>
<protein>
    <recommendedName>
        <fullName evidence="3">J domain-containing protein</fullName>
    </recommendedName>
</protein>
<evidence type="ECO:0000259" key="3">
    <source>
        <dbReference type="PROSITE" id="PS50076"/>
    </source>
</evidence>
<dbReference type="PANTHER" id="PTHR44157">
    <property type="entry name" value="DNAJ HOMOLOG SUBFAMILY C MEMBER 11"/>
    <property type="match status" value="1"/>
</dbReference>
<evidence type="ECO:0000313" key="4">
    <source>
        <dbReference type="EMBL" id="CAH0052034.1"/>
    </source>
</evidence>
<dbReference type="InterPro" id="IPR001623">
    <property type="entry name" value="DnaJ_domain"/>
</dbReference>
<keyword evidence="1" id="KW-0143">Chaperone</keyword>
<dbReference type="GO" id="GO:0042407">
    <property type="term" value="P:cristae formation"/>
    <property type="evidence" value="ECO:0007669"/>
    <property type="project" value="TreeGrafter"/>
</dbReference>
<dbReference type="SMART" id="SM00271">
    <property type="entry name" value="DnaJ"/>
    <property type="match status" value="1"/>
</dbReference>
<feature type="compositionally biased region" description="Polar residues" evidence="2">
    <location>
        <begin position="37"/>
        <end position="51"/>
    </location>
</feature>
<gene>
    <name evidence="4" type="ORF">CSOL1703_00014951</name>
</gene>
<dbReference type="InterPro" id="IPR052243">
    <property type="entry name" value="Mito_inner_membrane_organizer"/>
</dbReference>
<dbReference type="CDD" id="cd06257">
    <property type="entry name" value="DnaJ"/>
    <property type="match status" value="1"/>
</dbReference>
<feature type="domain" description="J" evidence="3">
    <location>
        <begin position="113"/>
        <end position="182"/>
    </location>
</feature>
<dbReference type="Proteomes" id="UP000775872">
    <property type="component" value="Unassembled WGS sequence"/>
</dbReference>
<reference evidence="4 5" key="2">
    <citation type="submission" date="2021-10" db="EMBL/GenBank/DDBJ databases">
        <authorList>
            <person name="Piombo E."/>
        </authorList>
    </citation>
    <scope>NUCLEOTIDE SEQUENCE [LARGE SCALE GENOMIC DNA]</scope>
</reference>
<evidence type="ECO:0000256" key="2">
    <source>
        <dbReference type="SAM" id="MobiDB-lite"/>
    </source>
</evidence>
<dbReference type="Pfam" id="PF11875">
    <property type="entry name" value="DnaJ-like_C11_C"/>
    <property type="match status" value="1"/>
</dbReference>
<evidence type="ECO:0000313" key="5">
    <source>
        <dbReference type="Proteomes" id="UP000775872"/>
    </source>
</evidence>
<dbReference type="PROSITE" id="PS50076">
    <property type="entry name" value="DNAJ_2"/>
    <property type="match status" value="1"/>
</dbReference>
<proteinExistence type="predicted"/>
<dbReference type="SUPFAM" id="SSF46565">
    <property type="entry name" value="Chaperone J-domain"/>
    <property type="match status" value="1"/>
</dbReference>
<dbReference type="PANTHER" id="PTHR44157:SF1">
    <property type="entry name" value="DNAJ HOMOLOG SUBFAMILY C MEMBER 11"/>
    <property type="match status" value="1"/>
</dbReference>
<dbReference type="InterPro" id="IPR036869">
    <property type="entry name" value="J_dom_sf"/>
</dbReference>
<organism evidence="4 5">
    <name type="scientific">Clonostachys solani</name>
    <dbReference type="NCBI Taxonomy" id="160281"/>
    <lineage>
        <taxon>Eukaryota</taxon>
        <taxon>Fungi</taxon>
        <taxon>Dikarya</taxon>
        <taxon>Ascomycota</taxon>
        <taxon>Pezizomycotina</taxon>
        <taxon>Sordariomycetes</taxon>
        <taxon>Hypocreomycetidae</taxon>
        <taxon>Hypocreales</taxon>
        <taxon>Bionectriaceae</taxon>
        <taxon>Clonostachys</taxon>
    </lineage>
</organism>
<dbReference type="AlphaFoldDB" id="A0A9N9ZB29"/>
<dbReference type="OrthoDB" id="666364at2759"/>
<comment type="caution">
    <text evidence="4">The sequence shown here is derived from an EMBL/GenBank/DDBJ whole genome shotgun (WGS) entry which is preliminary data.</text>
</comment>
<dbReference type="Pfam" id="PF00226">
    <property type="entry name" value="DnaJ"/>
    <property type="match status" value="1"/>
</dbReference>
<keyword evidence="5" id="KW-1185">Reference proteome</keyword>
<accession>A0A9N9ZB29</accession>
<feature type="region of interest" description="Disordered" evidence="2">
    <location>
        <begin position="1"/>
        <end position="51"/>
    </location>
</feature>
<dbReference type="InterPro" id="IPR024586">
    <property type="entry name" value="DnaJ-like_C11_C"/>
</dbReference>